<organism evidence="7">
    <name type="scientific">Agrobacterium tumefaciens</name>
    <dbReference type="NCBI Taxonomy" id="358"/>
    <lineage>
        <taxon>Bacteria</taxon>
        <taxon>Pseudomonadati</taxon>
        <taxon>Pseudomonadota</taxon>
        <taxon>Alphaproteobacteria</taxon>
        <taxon>Hyphomicrobiales</taxon>
        <taxon>Rhizobiaceae</taxon>
        <taxon>Rhizobium/Agrobacterium group</taxon>
        <taxon>Agrobacterium</taxon>
        <taxon>Agrobacterium tumefaciens complex</taxon>
    </lineage>
</organism>
<keyword evidence="7" id="KW-0067">ATP-binding</keyword>
<feature type="domain" description="MobA/MobL protein" evidence="5">
    <location>
        <begin position="77"/>
        <end position="303"/>
    </location>
</feature>
<dbReference type="EC" id="3.6.4.12" evidence="7"/>
<evidence type="ECO:0000259" key="4">
    <source>
        <dbReference type="Pfam" id="PF01443"/>
    </source>
</evidence>
<keyword evidence="7" id="KW-0547">Nucleotide-binding</keyword>
<evidence type="ECO:0000256" key="3">
    <source>
        <dbReference type="SAM" id="Coils"/>
    </source>
</evidence>
<dbReference type="GO" id="GO:0016787">
    <property type="term" value="F:hydrolase activity"/>
    <property type="evidence" value="ECO:0007669"/>
    <property type="project" value="UniProtKB-KW"/>
</dbReference>
<dbReference type="GO" id="GO:0003678">
    <property type="term" value="F:DNA helicase activity"/>
    <property type="evidence" value="ECO:0007669"/>
    <property type="project" value="UniProtKB-EC"/>
</dbReference>
<evidence type="ECO:0000256" key="1">
    <source>
        <dbReference type="ARBA" id="ARBA00010873"/>
    </source>
</evidence>
<dbReference type="CDD" id="cd17933">
    <property type="entry name" value="DEXSc_RecD-like"/>
    <property type="match status" value="1"/>
</dbReference>
<dbReference type="Pfam" id="PF03389">
    <property type="entry name" value="MobA_MobL"/>
    <property type="match status" value="1"/>
</dbReference>
<dbReference type="AlphaFoldDB" id="A0A5B9T2Z1"/>
<keyword evidence="7" id="KW-0378">Hydrolase</keyword>
<dbReference type="EMBL" id="MK439386">
    <property type="protein sequence ID" value="QEG98096.1"/>
    <property type="molecule type" value="Genomic_DNA"/>
</dbReference>
<keyword evidence="7" id="KW-0347">Helicase</keyword>
<dbReference type="Pfam" id="PF13604">
    <property type="entry name" value="AAA_30"/>
    <property type="match status" value="1"/>
</dbReference>
<feature type="domain" description="(+)RNA virus helicase C-terminal" evidence="4">
    <location>
        <begin position="748"/>
        <end position="794"/>
    </location>
</feature>
<feature type="domain" description="Bartonella effector protein BID" evidence="6">
    <location>
        <begin position="1009"/>
        <end position="1105"/>
    </location>
</feature>
<dbReference type="Gene3D" id="3.40.50.300">
    <property type="entry name" value="P-loop containing nucleotide triphosphate hydrolases"/>
    <property type="match status" value="2"/>
</dbReference>
<keyword evidence="2" id="KW-0184">Conjugation</keyword>
<protein>
    <submittedName>
        <fullName evidence="7">ATP-dependent RecD-like DNA helicase</fullName>
        <ecNumber evidence="7">3.6.4.12</ecNumber>
    </submittedName>
</protein>
<reference evidence="7" key="1">
    <citation type="journal article" date="2019" name="Genome Biol. Evol.">
        <title>Complete Sequence of Succinamopine Ti-Plasmid pTiEU6 Reveals Its Evolutionary Relatedness with Nopaline-Type Ti-Plasmids.</title>
        <authorList>
            <person name="Shao S."/>
            <person name="van Heusden G.P.H."/>
            <person name="Hooykaas P.J.J."/>
        </authorList>
    </citation>
    <scope>NUCLEOTIDE SEQUENCE</scope>
    <source>
        <strain evidence="7">T37</strain>
        <plasmid evidence="7">pTiT37</plasmid>
    </source>
</reference>
<dbReference type="InterPro" id="IPR041533">
    <property type="entry name" value="Bep_BID"/>
</dbReference>
<name>A0A5B9T2Z1_AGRTU</name>
<keyword evidence="7" id="KW-0614">Plasmid</keyword>
<evidence type="ECO:0000256" key="2">
    <source>
        <dbReference type="ARBA" id="ARBA00022971"/>
    </source>
</evidence>
<dbReference type="InterPro" id="IPR005053">
    <property type="entry name" value="MobA_MobL"/>
</dbReference>
<dbReference type="NCBIfam" id="NF010402">
    <property type="entry name" value="PRK13826.1"/>
    <property type="match status" value="1"/>
</dbReference>
<proteinExistence type="inferred from homology"/>
<dbReference type="InterPro" id="IPR014136">
    <property type="entry name" value="TraA_Ti"/>
</dbReference>
<dbReference type="InterPro" id="IPR027417">
    <property type="entry name" value="P-loop_NTPase"/>
</dbReference>
<evidence type="ECO:0000313" key="7">
    <source>
        <dbReference type="EMBL" id="QEG98096.1"/>
    </source>
</evidence>
<dbReference type="NCBIfam" id="TIGR02768">
    <property type="entry name" value="TraA_Ti"/>
    <property type="match status" value="1"/>
</dbReference>
<keyword evidence="3" id="KW-0175">Coiled coil</keyword>
<geneLocation type="plasmid" evidence="7">
    <name>pTiT37</name>
</geneLocation>
<dbReference type="Pfam" id="PF01443">
    <property type="entry name" value="Viral_helicase1"/>
    <property type="match status" value="1"/>
</dbReference>
<gene>
    <name evidence="7" type="primary">recD2</name>
    <name evidence="7" type="ORF">AgrTiT37_00133</name>
</gene>
<feature type="coiled-coil region" evidence="3">
    <location>
        <begin position="301"/>
        <end position="333"/>
    </location>
</feature>
<accession>A0A5B9T2Z1</accession>
<dbReference type="Gene3D" id="2.30.30.940">
    <property type="match status" value="1"/>
</dbReference>
<dbReference type="InterPro" id="IPR027351">
    <property type="entry name" value="(+)RNA_virus_helicase_core_dom"/>
</dbReference>
<dbReference type="Gene3D" id="3.30.930.30">
    <property type="match status" value="1"/>
</dbReference>
<dbReference type="Pfam" id="PF17841">
    <property type="entry name" value="Bep_C_terminal"/>
    <property type="match status" value="1"/>
</dbReference>
<dbReference type="CDD" id="cd18809">
    <property type="entry name" value="SF1_C_RecD"/>
    <property type="match status" value="1"/>
</dbReference>
<dbReference type="GO" id="GO:0005524">
    <property type="term" value="F:ATP binding"/>
    <property type="evidence" value="ECO:0007669"/>
    <property type="project" value="InterPro"/>
</dbReference>
<sequence length="1254" mass="140313">MQICTSAKPTLWRIIPPFRRSGTKGAIIRRWRDALLNDPGGAAIRDEQLVSTDQSGVFAAVAIAHFSASIVSRGDGRSAVLSAAYRHCAKMDYEREARTIDYTRKVGLLHEEFLLPDHAPKWVRMLIADRSVAGASEAFWNRVEAFEKRIDAQLAKDLTVALPLELTAEQNIALVRDFVEKHILSRGMVADWVYHDNPGNPHIHLMTTLRPLTEDGFGAKKVAVIGEDGEPLRTKAGKIVYELWAGGTDDFNAFRYAWFERMNHHLALNGINLRVDGRSYEKQGIDLVPTIHLGVGAKAIERKAEGEGRKAELERLELNEERREENARRIRENPKLVLDLITREKSVFDERDVAKILHRYIDDAGMFRNMMARIMQSGQVLRLERERISLATGKREPSKFTTHELIRLEATMARSAMWLDRRSSHGVGKVLLDATFARHDRLSQEQRTALAHIAGANRIAAVVGRAGAGKTTMMKAARETWEAAGYRVVGAALAGKAAEGLEKEAGIIARTLSSWELRWQQERDRLDDRTVMVLDEAGMVSSRQMAMLVQAATEAGAKLVLVGDPDQLQPIEAGAAFRAITDRIGYAELGTIYRQREAWMRRASVDLAHRQVGSALAAYDRANLIHSHWSKDEAIASLIEDWNRDYDPARSSLILAHRRLDVRALNELARERLVGRGFVGEGFAFRTEEGERRFDAGDRIVFLKNEGSLGVKNGMLAKVVEAAPGRFVAEIGEGEDGRQVTVDQHLYANVDHGYATTIHKSQGATVDDVRVLASGTMDRHLTYVALTRHRDAARLYVGMNEFTNRGGVLVDHGEAPYENKPENHDSYFVTLETGEGKQNTIWGVDLRRAMAEAAPQIGDRIGLDHKGSEMVRLPDGKKVKRHTWKVVDIRELALSRMTERMSRDAAKETTLDYENASFYRAALRFADTHGLRVMNVARTMMRDRLDWTVRQKQRLARLGSRLLAIGGKLGLVSSTHQQQSLSSNMKEVRPMVAGITIHPKSLDQAVEDKLAADPGLKKQWEEVSSRFHLIYAQPEAAFRAVDVDAALKDPATAKSTLAKIANEPESFGALKGKTGLFASRVEKEDRDIAHVNAPALSRDLERYLQMRTNAMQRLEAEERAIRHRVSIDIPALSPSARTVLERVRDAIDRNDLPAALGYAVSDKEAKLEIDGFNKAVSERFGERSLLTNAAREPSGRLFEQLAKGLQPQEKEHLAEAWPVMRTAQQLAAHERTAATLKQVEDLRLSQRQTPVIKQ</sequence>
<evidence type="ECO:0000259" key="6">
    <source>
        <dbReference type="Pfam" id="PF17841"/>
    </source>
</evidence>
<evidence type="ECO:0000259" key="5">
    <source>
        <dbReference type="Pfam" id="PF03389"/>
    </source>
</evidence>
<dbReference type="SUPFAM" id="SSF52540">
    <property type="entry name" value="P-loop containing nucleoside triphosphate hydrolases"/>
    <property type="match status" value="2"/>
</dbReference>
<comment type="similarity">
    <text evidence="1">Belongs to the MobA/MobL family.</text>
</comment>